<organism evidence="3 4">
    <name type="scientific">Streptomyces omiyaensis</name>
    <dbReference type="NCBI Taxonomy" id="68247"/>
    <lineage>
        <taxon>Bacteria</taxon>
        <taxon>Bacillati</taxon>
        <taxon>Actinomycetota</taxon>
        <taxon>Actinomycetes</taxon>
        <taxon>Kitasatosporales</taxon>
        <taxon>Streptomycetaceae</taxon>
        <taxon>Streptomyces</taxon>
    </lineage>
</organism>
<dbReference type="RefSeq" id="WP_189846807.1">
    <property type="nucleotide sequence ID" value="NZ_BMVV01000001.1"/>
</dbReference>
<evidence type="ECO:0000256" key="1">
    <source>
        <dbReference type="SAM" id="MobiDB-lite"/>
    </source>
</evidence>
<comment type="caution">
    <text evidence="3">The sequence shown here is derived from an EMBL/GenBank/DDBJ whole genome shotgun (WGS) entry which is preliminary data.</text>
</comment>
<accession>A0ABW7C0D8</accession>
<keyword evidence="4" id="KW-1185">Reference proteome</keyword>
<keyword evidence="2" id="KW-0732">Signal</keyword>
<name>A0ABW7C0D8_9ACTN</name>
<gene>
    <name evidence="3" type="ORF">ACGFYS_29175</name>
</gene>
<dbReference type="Proteomes" id="UP001604282">
    <property type="component" value="Unassembled WGS sequence"/>
</dbReference>
<evidence type="ECO:0000313" key="4">
    <source>
        <dbReference type="Proteomes" id="UP001604282"/>
    </source>
</evidence>
<dbReference type="EMBL" id="JBICZW010000025">
    <property type="protein sequence ID" value="MFG3193011.1"/>
    <property type="molecule type" value="Genomic_DNA"/>
</dbReference>
<evidence type="ECO:0008006" key="5">
    <source>
        <dbReference type="Google" id="ProtNLM"/>
    </source>
</evidence>
<feature type="region of interest" description="Disordered" evidence="1">
    <location>
        <begin position="39"/>
        <end position="60"/>
    </location>
</feature>
<reference evidence="3 4" key="1">
    <citation type="submission" date="2024-10" db="EMBL/GenBank/DDBJ databases">
        <title>The Natural Products Discovery Center: Release of the First 8490 Sequenced Strains for Exploring Actinobacteria Biosynthetic Diversity.</title>
        <authorList>
            <person name="Kalkreuter E."/>
            <person name="Kautsar S.A."/>
            <person name="Yang D."/>
            <person name="Bader C.D."/>
            <person name="Teijaro C.N."/>
            <person name="Fluegel L."/>
            <person name="Davis C.M."/>
            <person name="Simpson J.R."/>
            <person name="Lauterbach L."/>
            <person name="Steele A.D."/>
            <person name="Gui C."/>
            <person name="Meng S."/>
            <person name="Li G."/>
            <person name="Viehrig K."/>
            <person name="Ye F."/>
            <person name="Su P."/>
            <person name="Kiefer A.F."/>
            <person name="Nichols A."/>
            <person name="Cepeda A.J."/>
            <person name="Yan W."/>
            <person name="Fan B."/>
            <person name="Jiang Y."/>
            <person name="Adhikari A."/>
            <person name="Zheng C.-J."/>
            <person name="Schuster L."/>
            <person name="Cowan T.M."/>
            <person name="Smanski M.J."/>
            <person name="Chevrette M.G."/>
            <person name="De Carvalho L.P.S."/>
            <person name="Shen B."/>
        </authorList>
    </citation>
    <scope>NUCLEOTIDE SEQUENCE [LARGE SCALE GENOMIC DNA]</scope>
    <source>
        <strain evidence="3 4">NPDC048229</strain>
    </source>
</reference>
<protein>
    <recommendedName>
        <fullName evidence="5">Secreted protein</fullName>
    </recommendedName>
</protein>
<proteinExistence type="predicted"/>
<sequence>MNSTAKRSTKSSRRTVRTSFVALLTAGLLTAGAQGAAFAADEPAARTGTAAAAPAGTPEGFPFDGIGGDVRELIGRIGDLLPDVLPLPKNNNDWK</sequence>
<evidence type="ECO:0000313" key="3">
    <source>
        <dbReference type="EMBL" id="MFG3193011.1"/>
    </source>
</evidence>
<evidence type="ECO:0000256" key="2">
    <source>
        <dbReference type="SAM" id="SignalP"/>
    </source>
</evidence>
<feature type="signal peptide" evidence="2">
    <location>
        <begin position="1"/>
        <end position="39"/>
    </location>
</feature>
<feature type="chain" id="PRO_5046677112" description="Secreted protein" evidence="2">
    <location>
        <begin position="40"/>
        <end position="95"/>
    </location>
</feature>